<accession>A0AAV5WXB0</accession>
<gene>
    <name evidence="2" type="ORF">PFISCL1PPCAC_25551</name>
</gene>
<name>A0AAV5WXB0_9BILA</name>
<dbReference type="Proteomes" id="UP001432322">
    <property type="component" value="Unassembled WGS sequence"/>
</dbReference>
<dbReference type="AlphaFoldDB" id="A0AAV5WXB0"/>
<keyword evidence="3" id="KW-1185">Reference proteome</keyword>
<proteinExistence type="predicted"/>
<dbReference type="EMBL" id="BTSY01000006">
    <property type="protein sequence ID" value="GMT34254.1"/>
    <property type="molecule type" value="Genomic_DNA"/>
</dbReference>
<feature type="non-terminal residue" evidence="2">
    <location>
        <position position="1"/>
    </location>
</feature>
<protein>
    <submittedName>
        <fullName evidence="2">Uncharacterized protein</fullName>
    </submittedName>
</protein>
<sequence length="67" mass="7378">TFSSSSTDSSCFFISFKVFVEKKKGSARPLRLTSSPSVNTRSLGMHPPATETLNLMPDEKNPSVYHV</sequence>
<evidence type="ECO:0000313" key="3">
    <source>
        <dbReference type="Proteomes" id="UP001432322"/>
    </source>
</evidence>
<comment type="caution">
    <text evidence="2">The sequence shown here is derived from an EMBL/GenBank/DDBJ whole genome shotgun (WGS) entry which is preliminary data.</text>
</comment>
<reference evidence="2" key="1">
    <citation type="submission" date="2023-10" db="EMBL/GenBank/DDBJ databases">
        <title>Genome assembly of Pristionchus species.</title>
        <authorList>
            <person name="Yoshida K."/>
            <person name="Sommer R.J."/>
        </authorList>
    </citation>
    <scope>NUCLEOTIDE SEQUENCE</scope>
    <source>
        <strain evidence="2">RS5133</strain>
    </source>
</reference>
<evidence type="ECO:0000256" key="1">
    <source>
        <dbReference type="SAM" id="MobiDB-lite"/>
    </source>
</evidence>
<feature type="region of interest" description="Disordered" evidence="1">
    <location>
        <begin position="29"/>
        <end position="67"/>
    </location>
</feature>
<feature type="compositionally biased region" description="Polar residues" evidence="1">
    <location>
        <begin position="32"/>
        <end position="42"/>
    </location>
</feature>
<organism evidence="2 3">
    <name type="scientific">Pristionchus fissidentatus</name>
    <dbReference type="NCBI Taxonomy" id="1538716"/>
    <lineage>
        <taxon>Eukaryota</taxon>
        <taxon>Metazoa</taxon>
        <taxon>Ecdysozoa</taxon>
        <taxon>Nematoda</taxon>
        <taxon>Chromadorea</taxon>
        <taxon>Rhabditida</taxon>
        <taxon>Rhabditina</taxon>
        <taxon>Diplogasteromorpha</taxon>
        <taxon>Diplogasteroidea</taxon>
        <taxon>Neodiplogasteridae</taxon>
        <taxon>Pristionchus</taxon>
    </lineage>
</organism>
<evidence type="ECO:0000313" key="2">
    <source>
        <dbReference type="EMBL" id="GMT34254.1"/>
    </source>
</evidence>